<dbReference type="SUPFAM" id="SSF52172">
    <property type="entry name" value="CheY-like"/>
    <property type="match status" value="1"/>
</dbReference>
<reference evidence="7" key="1">
    <citation type="journal article" date="2015" name="Genome Announc.">
        <title>Draft Genome Sequence of the Polyhydroxyalkanoate-Producing Bacterium Burkholderia sacchari LMG 19450 Isolated from Brazilian Sugarcane Plantation Soil.</title>
        <authorList>
            <person name="Alexandrino P.M."/>
            <person name="Mendonca T.T."/>
            <person name="Guaman Bautista L.P."/>
            <person name="Cherix J."/>
            <person name="Lozano-Sakalauskas G.C."/>
            <person name="Fujita A."/>
            <person name="Ramos Filho E."/>
            <person name="Long P."/>
            <person name="Padilla G."/>
            <person name="Taciro M.K."/>
            <person name="Gomez J.G."/>
            <person name="Silva L.F."/>
        </authorList>
    </citation>
    <scope>NUCLEOTIDE SEQUENCE</scope>
    <source>
        <strain evidence="7">LMG 19450</strain>
    </source>
</reference>
<dbReference type="InterPro" id="IPR000792">
    <property type="entry name" value="Tscrpt_reg_LuxR_C"/>
</dbReference>
<dbReference type="GO" id="GO:0000160">
    <property type="term" value="P:phosphorelay signal transduction system"/>
    <property type="evidence" value="ECO:0007669"/>
    <property type="project" value="InterPro"/>
</dbReference>
<dbReference type="Gene3D" id="3.40.50.2300">
    <property type="match status" value="1"/>
</dbReference>
<protein>
    <submittedName>
        <fullName evidence="7">Response regulator transcription factor</fullName>
    </submittedName>
</protein>
<accession>A0A8T6Z6H2</accession>
<dbReference type="PROSITE" id="PS50110">
    <property type="entry name" value="RESPONSE_REGULATORY"/>
    <property type="match status" value="1"/>
</dbReference>
<gene>
    <name evidence="7" type="ORF">NH14_004940</name>
</gene>
<dbReference type="CDD" id="cd06170">
    <property type="entry name" value="LuxR_C_like"/>
    <property type="match status" value="1"/>
</dbReference>
<dbReference type="SMART" id="SM00421">
    <property type="entry name" value="HTH_LUXR"/>
    <property type="match status" value="1"/>
</dbReference>
<keyword evidence="1" id="KW-0805">Transcription regulation</keyword>
<evidence type="ECO:0000313" key="8">
    <source>
        <dbReference type="Proteomes" id="UP000030460"/>
    </source>
</evidence>
<dbReference type="InterPro" id="IPR001789">
    <property type="entry name" value="Sig_transdc_resp-reg_receiver"/>
</dbReference>
<dbReference type="PANTHER" id="PTHR44688:SF16">
    <property type="entry name" value="DNA-BINDING TRANSCRIPTIONAL ACTIVATOR DEVR_DOSR"/>
    <property type="match status" value="1"/>
</dbReference>
<feature type="domain" description="HTH luxR-type" evidence="5">
    <location>
        <begin position="135"/>
        <end position="200"/>
    </location>
</feature>
<comment type="caution">
    <text evidence="7">The sequence shown here is derived from an EMBL/GenBank/DDBJ whole genome shotgun (WGS) entry which is preliminary data.</text>
</comment>
<dbReference type="Pfam" id="PF00196">
    <property type="entry name" value="GerE"/>
    <property type="match status" value="1"/>
</dbReference>
<evidence type="ECO:0000259" key="5">
    <source>
        <dbReference type="PROSITE" id="PS50043"/>
    </source>
</evidence>
<dbReference type="PANTHER" id="PTHR44688">
    <property type="entry name" value="DNA-BINDING TRANSCRIPTIONAL ACTIVATOR DEVR_DOSR"/>
    <property type="match status" value="1"/>
</dbReference>
<dbReference type="SUPFAM" id="SSF46894">
    <property type="entry name" value="C-terminal effector domain of the bipartite response regulators"/>
    <property type="match status" value="1"/>
</dbReference>
<feature type="modified residue" description="4-aspartylphosphate" evidence="4">
    <location>
        <position position="57"/>
    </location>
</feature>
<dbReference type="Proteomes" id="UP000030460">
    <property type="component" value="Unassembled WGS sequence"/>
</dbReference>
<dbReference type="OrthoDB" id="9802186at2"/>
<dbReference type="GO" id="GO:0006355">
    <property type="term" value="P:regulation of DNA-templated transcription"/>
    <property type="evidence" value="ECO:0007669"/>
    <property type="project" value="InterPro"/>
</dbReference>
<dbReference type="RefSeq" id="WP_052147723.1">
    <property type="nucleotide sequence ID" value="NZ_CADFGF010000002.1"/>
</dbReference>
<keyword evidence="8" id="KW-1185">Reference proteome</keyword>
<keyword evidence="3" id="KW-0804">Transcription</keyword>
<dbReference type="PRINTS" id="PR00038">
    <property type="entry name" value="HTHLUXR"/>
</dbReference>
<evidence type="ECO:0000313" key="7">
    <source>
        <dbReference type="EMBL" id="NLP60506.1"/>
    </source>
</evidence>
<evidence type="ECO:0000256" key="4">
    <source>
        <dbReference type="PROSITE-ProRule" id="PRU00169"/>
    </source>
</evidence>
<feature type="domain" description="Response regulatory" evidence="6">
    <location>
        <begin position="7"/>
        <end position="119"/>
    </location>
</feature>
<evidence type="ECO:0000256" key="2">
    <source>
        <dbReference type="ARBA" id="ARBA00023125"/>
    </source>
</evidence>
<keyword evidence="2" id="KW-0238">DNA-binding</keyword>
<dbReference type="InterPro" id="IPR011006">
    <property type="entry name" value="CheY-like_superfamily"/>
</dbReference>
<name>A0A8T6Z6H2_9BURK</name>
<dbReference type="PROSITE" id="PS50043">
    <property type="entry name" value="HTH_LUXR_2"/>
    <property type="match status" value="1"/>
</dbReference>
<dbReference type="AlphaFoldDB" id="A0A8T6Z6H2"/>
<evidence type="ECO:0000256" key="1">
    <source>
        <dbReference type="ARBA" id="ARBA00023015"/>
    </source>
</evidence>
<dbReference type="GO" id="GO:0003677">
    <property type="term" value="F:DNA binding"/>
    <property type="evidence" value="ECO:0007669"/>
    <property type="project" value="UniProtKB-KW"/>
</dbReference>
<evidence type="ECO:0000259" key="6">
    <source>
        <dbReference type="PROSITE" id="PS50110"/>
    </source>
</evidence>
<keyword evidence="4" id="KW-0597">Phosphoprotein</keyword>
<reference evidence="7" key="2">
    <citation type="submission" date="2020-04" db="EMBL/GenBank/DDBJ databases">
        <authorList>
            <person name="Alexandrino P."/>
            <person name="Mendonca T."/>
            <person name="Guaman L."/>
            <person name="Cherix J."/>
            <person name="Lozano-Sakalauskas G."/>
            <person name="Fujita A."/>
            <person name="Filho E.R."/>
            <person name="Long P."/>
            <person name="Padilla G."/>
            <person name="Taciro M.K."/>
            <person name="Gomez J.G."/>
            <person name="Silva L.F."/>
            <person name="Torres M."/>
        </authorList>
    </citation>
    <scope>NUCLEOTIDE SEQUENCE</scope>
    <source>
        <strain evidence="7">LMG 19450</strain>
    </source>
</reference>
<dbReference type="InterPro" id="IPR016032">
    <property type="entry name" value="Sig_transdc_resp-reg_C-effctor"/>
</dbReference>
<dbReference type="Pfam" id="PF00072">
    <property type="entry name" value="Response_reg"/>
    <property type="match status" value="1"/>
</dbReference>
<dbReference type="InterPro" id="IPR036388">
    <property type="entry name" value="WH-like_DNA-bd_sf"/>
</dbReference>
<proteinExistence type="predicted"/>
<dbReference type="Gene3D" id="1.10.10.10">
    <property type="entry name" value="Winged helix-like DNA-binding domain superfamily/Winged helix DNA-binding domain"/>
    <property type="match status" value="1"/>
</dbReference>
<sequence>MNASTSVVFIVDDDDSIRRAFARLLGSAGYAVQTFSCATEFLERADLTSAPACLLLDLKLPDLSGIALQQRLLGRVPIIFVSGHGGLPTAIEAMKAGATDFLVKPVDESLLLDATERALALARQLFEQRAQRAEIQRRVDQLTPREREVMALVVAGRPNKLVADALGAAEKTIKIHRARVMEKMRAESLAELVRLADRADICGPAFTMPERAALKPHS</sequence>
<dbReference type="EMBL" id="JTDB02000001">
    <property type="protein sequence ID" value="NLP60506.1"/>
    <property type="molecule type" value="Genomic_DNA"/>
</dbReference>
<evidence type="ECO:0000256" key="3">
    <source>
        <dbReference type="ARBA" id="ARBA00023163"/>
    </source>
</evidence>
<dbReference type="SMART" id="SM00448">
    <property type="entry name" value="REC"/>
    <property type="match status" value="1"/>
</dbReference>
<organism evidence="7 8">
    <name type="scientific">Paraburkholderia sacchari</name>
    <dbReference type="NCBI Taxonomy" id="159450"/>
    <lineage>
        <taxon>Bacteria</taxon>
        <taxon>Pseudomonadati</taxon>
        <taxon>Pseudomonadota</taxon>
        <taxon>Betaproteobacteria</taxon>
        <taxon>Burkholderiales</taxon>
        <taxon>Burkholderiaceae</taxon>
        <taxon>Paraburkholderia</taxon>
    </lineage>
</organism>